<evidence type="ECO:0000259" key="2">
    <source>
        <dbReference type="Pfam" id="PF25057"/>
    </source>
</evidence>
<evidence type="ECO:0000313" key="5">
    <source>
        <dbReference type="WBParaSite" id="HPLM_0000480001-mRNA-1"/>
    </source>
</evidence>
<gene>
    <name evidence="3" type="ORF">HPLM_LOCUS4792</name>
</gene>
<keyword evidence="4" id="KW-1185">Reference proteome</keyword>
<accession>A0A0N4W4I1</accession>
<dbReference type="Pfam" id="PF25057">
    <property type="entry name" value="CUT_N"/>
    <property type="match status" value="1"/>
</dbReference>
<dbReference type="InterPro" id="IPR051962">
    <property type="entry name" value="Cuticlin"/>
</dbReference>
<evidence type="ECO:0000313" key="3">
    <source>
        <dbReference type="EMBL" id="VDO24029.1"/>
    </source>
</evidence>
<dbReference type="PANTHER" id="PTHR22907:SF16">
    <property type="entry name" value="ZP DOMAIN-CONTAINING PROTEIN"/>
    <property type="match status" value="1"/>
</dbReference>
<reference evidence="5" key="1">
    <citation type="submission" date="2017-02" db="UniProtKB">
        <authorList>
            <consortium name="WormBaseParasite"/>
        </authorList>
    </citation>
    <scope>IDENTIFICATION</scope>
</reference>
<keyword evidence="1" id="KW-0732">Signal</keyword>
<name>A0A0N4W4I1_HAEPC</name>
<dbReference type="InterPro" id="IPR056953">
    <property type="entry name" value="CUT_N"/>
</dbReference>
<protein>
    <submittedName>
        <fullName evidence="5">ZP domain-containing protein</fullName>
    </submittedName>
</protein>
<sequence length="133" mass="15284">MENSGKPEVECGDKTIEVVFLTEALFEGRIFVIGHSNDTNCFSRDVGRLTTSILIDKDKCGVVTTRSVRSSNQLLIRPLINYRSPRIGDRLSILRVSNRLSIAPYQIYRVRMETPYVVWNKKKLYLVKNVYKA</sequence>
<dbReference type="EMBL" id="UZAF01016252">
    <property type="protein sequence ID" value="VDO24029.1"/>
    <property type="molecule type" value="Genomic_DNA"/>
</dbReference>
<organism evidence="5">
    <name type="scientific">Haemonchus placei</name>
    <name type="common">Barber's pole worm</name>
    <dbReference type="NCBI Taxonomy" id="6290"/>
    <lineage>
        <taxon>Eukaryota</taxon>
        <taxon>Metazoa</taxon>
        <taxon>Ecdysozoa</taxon>
        <taxon>Nematoda</taxon>
        <taxon>Chromadorea</taxon>
        <taxon>Rhabditida</taxon>
        <taxon>Rhabditina</taxon>
        <taxon>Rhabditomorpha</taxon>
        <taxon>Strongyloidea</taxon>
        <taxon>Trichostrongylidae</taxon>
        <taxon>Haemonchus</taxon>
    </lineage>
</organism>
<dbReference type="STRING" id="6290.A0A0N4W4I1"/>
<dbReference type="Proteomes" id="UP000268014">
    <property type="component" value="Unassembled WGS sequence"/>
</dbReference>
<dbReference type="OrthoDB" id="6139674at2759"/>
<reference evidence="3 4" key="2">
    <citation type="submission" date="2018-11" db="EMBL/GenBank/DDBJ databases">
        <authorList>
            <consortium name="Pathogen Informatics"/>
        </authorList>
    </citation>
    <scope>NUCLEOTIDE SEQUENCE [LARGE SCALE GENOMIC DNA]</scope>
    <source>
        <strain evidence="3 4">MHpl1</strain>
    </source>
</reference>
<dbReference type="WBParaSite" id="HPLM_0000480001-mRNA-1">
    <property type="protein sequence ID" value="HPLM_0000480001-mRNA-1"/>
    <property type="gene ID" value="HPLM_0000480001"/>
</dbReference>
<dbReference type="AlphaFoldDB" id="A0A0N4W4I1"/>
<feature type="domain" description="Cuticlin N-terminal" evidence="2">
    <location>
        <begin position="5"/>
        <end position="71"/>
    </location>
</feature>
<dbReference type="PANTHER" id="PTHR22907">
    <property type="entry name" value="GH04558P"/>
    <property type="match status" value="1"/>
</dbReference>
<evidence type="ECO:0000256" key="1">
    <source>
        <dbReference type="ARBA" id="ARBA00022729"/>
    </source>
</evidence>
<evidence type="ECO:0000313" key="4">
    <source>
        <dbReference type="Proteomes" id="UP000268014"/>
    </source>
</evidence>
<proteinExistence type="predicted"/>